<proteinExistence type="predicted"/>
<comment type="caution">
    <text evidence="2">The sequence shown here is derived from an EMBL/GenBank/DDBJ whole genome shotgun (WGS) entry which is preliminary data.</text>
</comment>
<dbReference type="OrthoDB" id="6436825at2759"/>
<dbReference type="Proteomes" id="UP000887013">
    <property type="component" value="Unassembled WGS sequence"/>
</dbReference>
<dbReference type="AlphaFoldDB" id="A0A8X6TFD8"/>
<keyword evidence="3" id="KW-1185">Reference proteome</keyword>
<organism evidence="2 3">
    <name type="scientific">Nephila pilipes</name>
    <name type="common">Giant wood spider</name>
    <name type="synonym">Nephila maculata</name>
    <dbReference type="NCBI Taxonomy" id="299642"/>
    <lineage>
        <taxon>Eukaryota</taxon>
        <taxon>Metazoa</taxon>
        <taxon>Ecdysozoa</taxon>
        <taxon>Arthropoda</taxon>
        <taxon>Chelicerata</taxon>
        <taxon>Arachnida</taxon>
        <taxon>Araneae</taxon>
        <taxon>Araneomorphae</taxon>
        <taxon>Entelegynae</taxon>
        <taxon>Araneoidea</taxon>
        <taxon>Nephilidae</taxon>
        <taxon>Nephila</taxon>
    </lineage>
</organism>
<feature type="compositionally biased region" description="Polar residues" evidence="1">
    <location>
        <begin position="81"/>
        <end position="106"/>
    </location>
</feature>
<evidence type="ECO:0000256" key="1">
    <source>
        <dbReference type="SAM" id="MobiDB-lite"/>
    </source>
</evidence>
<dbReference type="PANTHER" id="PTHR38681:SF1">
    <property type="entry name" value="RETROVIRUS-RELATED POL POLYPROTEIN FROM TRANSPOSON 412-LIKE PROTEIN"/>
    <property type="match status" value="1"/>
</dbReference>
<dbReference type="PANTHER" id="PTHR38681">
    <property type="entry name" value="RETROVIRUS-RELATED POL POLYPROTEIN FROM TRANSPOSON 412-LIKE PROTEIN-RELATED"/>
    <property type="match status" value="1"/>
</dbReference>
<sequence>MQQLKPKPTVSHSKQAVFVHKDLKTCTYVFVRRDSVRRPLQSPYDGPFLVLKRSDKLFKANVNGKPSINSLDRVKPAFMPNTDSDITHSATKLSLDTPAKTNLRQNHSGRHVHFPDISYHHGDTGGGEYGNPT</sequence>
<reference evidence="2" key="1">
    <citation type="submission" date="2020-08" db="EMBL/GenBank/DDBJ databases">
        <title>Multicomponent nature underlies the extraordinary mechanical properties of spider dragline silk.</title>
        <authorList>
            <person name="Kono N."/>
            <person name="Nakamura H."/>
            <person name="Mori M."/>
            <person name="Yoshida Y."/>
            <person name="Ohtoshi R."/>
            <person name="Malay A.D."/>
            <person name="Moran D.A.P."/>
            <person name="Tomita M."/>
            <person name="Numata K."/>
            <person name="Arakawa K."/>
        </authorList>
    </citation>
    <scope>NUCLEOTIDE SEQUENCE</scope>
</reference>
<protein>
    <submittedName>
        <fullName evidence="2">Pol polyprotein</fullName>
    </submittedName>
</protein>
<name>A0A8X6TFD8_NEPPI</name>
<feature type="region of interest" description="Disordered" evidence="1">
    <location>
        <begin position="73"/>
        <end position="133"/>
    </location>
</feature>
<accession>A0A8X6TFD8</accession>
<feature type="compositionally biased region" description="Gly residues" evidence="1">
    <location>
        <begin position="124"/>
        <end position="133"/>
    </location>
</feature>
<evidence type="ECO:0000313" key="2">
    <source>
        <dbReference type="EMBL" id="GFT09150.1"/>
    </source>
</evidence>
<dbReference type="EMBL" id="BMAW01103442">
    <property type="protein sequence ID" value="GFT09150.1"/>
    <property type="molecule type" value="Genomic_DNA"/>
</dbReference>
<evidence type="ECO:0000313" key="3">
    <source>
        <dbReference type="Proteomes" id="UP000887013"/>
    </source>
</evidence>
<gene>
    <name evidence="2" type="primary">RF55_19389</name>
    <name evidence="2" type="ORF">NPIL_454111</name>
</gene>